<feature type="transmembrane region" description="Helical" evidence="1">
    <location>
        <begin position="131"/>
        <end position="158"/>
    </location>
</feature>
<evidence type="ECO:0008006" key="4">
    <source>
        <dbReference type="Google" id="ProtNLM"/>
    </source>
</evidence>
<evidence type="ECO:0000313" key="3">
    <source>
        <dbReference type="Proteomes" id="UP000067243"/>
    </source>
</evidence>
<evidence type="ECO:0000256" key="1">
    <source>
        <dbReference type="SAM" id="Phobius"/>
    </source>
</evidence>
<organism evidence="2 3">
    <name type="scientific">Spiroplasma turonicum</name>
    <dbReference type="NCBI Taxonomy" id="216946"/>
    <lineage>
        <taxon>Bacteria</taxon>
        <taxon>Bacillati</taxon>
        <taxon>Mycoplasmatota</taxon>
        <taxon>Mollicutes</taxon>
        <taxon>Entomoplasmatales</taxon>
        <taxon>Spiroplasmataceae</taxon>
        <taxon>Spiroplasma</taxon>
    </lineage>
</organism>
<protein>
    <recommendedName>
        <fullName evidence="4">Transmembrane protein</fullName>
    </recommendedName>
</protein>
<keyword evidence="1" id="KW-1133">Transmembrane helix</keyword>
<feature type="transmembrane region" description="Helical" evidence="1">
    <location>
        <begin position="99"/>
        <end position="119"/>
    </location>
</feature>
<proteinExistence type="predicted"/>
<dbReference type="EMBL" id="CP012328">
    <property type="protein sequence ID" value="AKU80083.1"/>
    <property type="molecule type" value="Genomic_DNA"/>
</dbReference>
<dbReference type="OrthoDB" id="390162at2"/>
<sequence>MDRLAKSFTNAGSYFTLASTIPLFCLSVIMMSIKSIVISSLMQIKFIGEWLSSLVEETLTAIKNFGIGLFLVLIIIVCVLVTIITLINFKGSIKQRIGYFIGIVIGGIMIFTSSIPFIYSKSNTEDGIWILITGFLFTFCGIGGTFLALGSILGIIFAKTEKTLEGTKTLKDKFSIST</sequence>
<dbReference type="PATRIC" id="fig|216946.3.peg.867"/>
<feature type="transmembrane region" description="Helical" evidence="1">
    <location>
        <begin position="21"/>
        <end position="44"/>
    </location>
</feature>
<feature type="transmembrane region" description="Helical" evidence="1">
    <location>
        <begin position="64"/>
        <end position="87"/>
    </location>
</feature>
<dbReference type="KEGG" id="stur:STURON_00837"/>
<name>A0A0K1P704_9MOLU</name>
<dbReference type="STRING" id="216946.STURO_v1c08330"/>
<dbReference type="Proteomes" id="UP000067243">
    <property type="component" value="Chromosome"/>
</dbReference>
<reference evidence="2 3" key="1">
    <citation type="journal article" date="2015" name="Genome Announc.">
        <title>Complete Genome Sequence of Spiroplasma turonicum Strain Tab4cT, a Parasite of a Horse Fly, Haematopota sp. (Diptera: Tabanidae).</title>
        <authorList>
            <person name="Davis R.E."/>
            <person name="Shao J."/>
            <person name="Zhao Y."/>
            <person name="Gasparich G.E."/>
            <person name="Gaynor B.J."/>
            <person name="Donofrio N."/>
        </authorList>
    </citation>
    <scope>NUCLEOTIDE SEQUENCE [LARGE SCALE GENOMIC DNA]</scope>
    <source>
        <strain evidence="2 3">Tab4c</strain>
    </source>
</reference>
<accession>A0A0K1P704</accession>
<dbReference type="RefSeq" id="WP_075048653.1">
    <property type="nucleotide sequence ID" value="NZ_CP012328.1"/>
</dbReference>
<dbReference type="AlphaFoldDB" id="A0A0K1P704"/>
<keyword evidence="1" id="KW-0812">Transmembrane</keyword>
<gene>
    <name evidence="2" type="ORF">STURON_00837</name>
</gene>
<evidence type="ECO:0000313" key="2">
    <source>
        <dbReference type="EMBL" id="AKU80083.1"/>
    </source>
</evidence>
<keyword evidence="3" id="KW-1185">Reference proteome</keyword>
<keyword evidence="1" id="KW-0472">Membrane</keyword>